<feature type="region of interest" description="Disordered" evidence="1">
    <location>
        <begin position="437"/>
        <end position="504"/>
    </location>
</feature>
<feature type="compositionally biased region" description="Basic and acidic residues" evidence="1">
    <location>
        <begin position="331"/>
        <end position="341"/>
    </location>
</feature>
<proteinExistence type="predicted"/>
<reference evidence="3" key="2">
    <citation type="submission" date="2023-06" db="EMBL/GenBank/DDBJ databases">
        <authorList>
            <consortium name="Lawrence Berkeley National Laboratory"/>
            <person name="Haridas S."/>
            <person name="Hensen N."/>
            <person name="Bonometti L."/>
            <person name="Westerberg I."/>
            <person name="Brannstrom I.O."/>
            <person name="Guillou S."/>
            <person name="Cros-Aarteil S."/>
            <person name="Calhoun S."/>
            <person name="Kuo A."/>
            <person name="Mondo S."/>
            <person name="Pangilinan J."/>
            <person name="Riley R."/>
            <person name="Labutti K."/>
            <person name="Andreopoulos B."/>
            <person name="Lipzen A."/>
            <person name="Chen C."/>
            <person name="Yanf M."/>
            <person name="Daum C."/>
            <person name="Ng V."/>
            <person name="Clum A."/>
            <person name="Steindorff A."/>
            <person name="Ohm R."/>
            <person name="Martin F."/>
            <person name="Silar P."/>
            <person name="Natvig D."/>
            <person name="Lalanne C."/>
            <person name="Gautier V."/>
            <person name="Ament-Velasquez S.L."/>
            <person name="Kruys A."/>
            <person name="Hutchinson M.I."/>
            <person name="Powell A.J."/>
            <person name="Barry K."/>
            <person name="Miller A.N."/>
            <person name="Grigoriev I.V."/>
            <person name="Debuchy R."/>
            <person name="Gladieux P."/>
            <person name="Thoren M.H."/>
            <person name="Johannesson H."/>
        </authorList>
    </citation>
    <scope>NUCLEOTIDE SEQUENCE</scope>
    <source>
        <strain evidence="3">CBS 118394</strain>
    </source>
</reference>
<feature type="region of interest" description="Disordered" evidence="1">
    <location>
        <begin position="121"/>
        <end position="176"/>
    </location>
</feature>
<dbReference type="PANTHER" id="PTHR28065">
    <property type="entry name" value="FREQUENIN"/>
    <property type="match status" value="1"/>
</dbReference>
<keyword evidence="4" id="KW-1185">Reference proteome</keyword>
<gene>
    <name evidence="3" type="ORF">B0H66DRAFT_326076</name>
</gene>
<feature type="compositionally biased region" description="Polar residues" evidence="1">
    <location>
        <begin position="437"/>
        <end position="447"/>
    </location>
</feature>
<feature type="region of interest" description="Disordered" evidence="1">
    <location>
        <begin position="258"/>
        <end position="365"/>
    </location>
</feature>
<feature type="compositionally biased region" description="Low complexity" evidence="1">
    <location>
        <begin position="592"/>
        <end position="603"/>
    </location>
</feature>
<feature type="compositionally biased region" description="Low complexity" evidence="1">
    <location>
        <begin position="271"/>
        <end position="280"/>
    </location>
</feature>
<evidence type="ECO:0000313" key="4">
    <source>
        <dbReference type="Proteomes" id="UP001283341"/>
    </source>
</evidence>
<evidence type="ECO:0000259" key="2">
    <source>
        <dbReference type="Pfam" id="PF13259"/>
    </source>
</evidence>
<feature type="region of interest" description="Disordered" evidence="1">
    <location>
        <begin position="592"/>
        <end position="684"/>
    </location>
</feature>
<dbReference type="InterPro" id="IPR053274">
    <property type="entry name" value="Fluconazole_resistance"/>
</dbReference>
<comment type="caution">
    <text evidence="3">The sequence shown here is derived from an EMBL/GenBank/DDBJ whole genome shotgun (WGS) entry which is preliminary data.</text>
</comment>
<feature type="compositionally biased region" description="Low complexity" evidence="1">
    <location>
        <begin position="448"/>
        <end position="474"/>
    </location>
</feature>
<sequence>MHDDELVISACSAPINKTSIPGQASQVSQPGPLFTPYRSSSAGRDVAEPAGENEMRADATTLGPLNVPEQQGGLLVEGDKHHHDHHQNLNAPVLQQPPADSSVTVASLCLPVSQLGLVPSLPQHPQDIIPPPGCPGRVTPHEHQQHQQLPAPPSYIKSAPAQSREATGGDHDHAPSASTAIALETPTPPNMIFSDLYKSPRSPFNKLRHSIPHLPATTAATDLEADLVSRDKTRQKEAVRKFLAEKVRNDWEFVWPPASPAPAHTEDQLATPTPDSSTPPAVQNGVQITKIEDDNVPVAPPTFDEDAPRDPGEEADSESDTESVYSTVSEDQTHFRPRVEWTSDISDDEIPHPAATSPFRFDTPDAVGTAVQSSIQAKRARRRRAVRDEVGWNPGLACFEARRNAWTGAKTVRVKPKPATPASPSSVRRIFWRHNRTGSTASQNAAVTSPVGSPPSVSSPLSPTTTHTSHLTTTTPPPSEPDSSHNGSKGSAIGATTSRDSSHQSNYAVETLLPVPAPLLPAQNPMRASVTPAIYPSLYDKIVVHSLQPSCPVNLGDMLRACVVGWKRDGEWPPKSAVTMAPMPTPAELAAMRQQRKMQQQQQRKADHARKASTATNGSTSRRLSFVGFLSGGGGGSAKVEQQQQPPQSPPIVHEKDAAGNGNGGKGDTHSDEAANGTGSAGKGIRRSLQKVFSLGHGQHGHIAAPTGSTPLSPTATANTVKEVTAVAG</sequence>
<dbReference type="Pfam" id="PF13259">
    <property type="entry name" value="clamp_Gag1-like"/>
    <property type="match status" value="1"/>
</dbReference>
<dbReference type="InterPro" id="IPR025124">
    <property type="entry name" value="Gag1-like_clamp"/>
</dbReference>
<feature type="compositionally biased region" description="Polar residues" evidence="1">
    <location>
        <begin position="485"/>
        <end position="504"/>
    </location>
</feature>
<organism evidence="3 4">
    <name type="scientific">Apodospora peruviana</name>
    <dbReference type="NCBI Taxonomy" id="516989"/>
    <lineage>
        <taxon>Eukaryota</taxon>
        <taxon>Fungi</taxon>
        <taxon>Dikarya</taxon>
        <taxon>Ascomycota</taxon>
        <taxon>Pezizomycotina</taxon>
        <taxon>Sordariomycetes</taxon>
        <taxon>Sordariomycetidae</taxon>
        <taxon>Sordariales</taxon>
        <taxon>Lasiosphaeriaceae</taxon>
        <taxon>Apodospora</taxon>
    </lineage>
</organism>
<dbReference type="AlphaFoldDB" id="A0AAE0HXZ1"/>
<dbReference type="Proteomes" id="UP001283341">
    <property type="component" value="Unassembled WGS sequence"/>
</dbReference>
<dbReference type="PANTHER" id="PTHR28065:SF1">
    <property type="entry name" value="DUF4050 DOMAIN-CONTAINING PROTEIN"/>
    <property type="match status" value="1"/>
</dbReference>
<reference evidence="3" key="1">
    <citation type="journal article" date="2023" name="Mol. Phylogenet. Evol.">
        <title>Genome-scale phylogeny and comparative genomics of the fungal order Sordariales.</title>
        <authorList>
            <person name="Hensen N."/>
            <person name="Bonometti L."/>
            <person name="Westerberg I."/>
            <person name="Brannstrom I.O."/>
            <person name="Guillou S."/>
            <person name="Cros-Aarteil S."/>
            <person name="Calhoun S."/>
            <person name="Haridas S."/>
            <person name="Kuo A."/>
            <person name="Mondo S."/>
            <person name="Pangilinan J."/>
            <person name="Riley R."/>
            <person name="LaButti K."/>
            <person name="Andreopoulos B."/>
            <person name="Lipzen A."/>
            <person name="Chen C."/>
            <person name="Yan M."/>
            <person name="Daum C."/>
            <person name="Ng V."/>
            <person name="Clum A."/>
            <person name="Steindorff A."/>
            <person name="Ohm R.A."/>
            <person name="Martin F."/>
            <person name="Silar P."/>
            <person name="Natvig D.O."/>
            <person name="Lalanne C."/>
            <person name="Gautier V."/>
            <person name="Ament-Velasquez S.L."/>
            <person name="Kruys A."/>
            <person name="Hutchinson M.I."/>
            <person name="Powell A.J."/>
            <person name="Barry K."/>
            <person name="Miller A.N."/>
            <person name="Grigoriev I.V."/>
            <person name="Debuchy R."/>
            <person name="Gladieux P."/>
            <person name="Hiltunen Thoren M."/>
            <person name="Johannesson H."/>
        </authorList>
    </citation>
    <scope>NUCLEOTIDE SEQUENCE</scope>
    <source>
        <strain evidence="3">CBS 118394</strain>
    </source>
</reference>
<protein>
    <recommendedName>
        <fullName evidence="2">Gag1-like clamp domain-containing protein</fullName>
    </recommendedName>
</protein>
<feature type="compositionally biased region" description="Polar residues" evidence="1">
    <location>
        <begin position="613"/>
        <end position="623"/>
    </location>
</feature>
<dbReference type="EMBL" id="JAUEDM010000006">
    <property type="protein sequence ID" value="KAK3314920.1"/>
    <property type="molecule type" value="Genomic_DNA"/>
</dbReference>
<evidence type="ECO:0000313" key="3">
    <source>
        <dbReference type="EMBL" id="KAK3314920.1"/>
    </source>
</evidence>
<name>A0AAE0HXZ1_9PEZI</name>
<accession>A0AAE0HXZ1</accession>
<feature type="domain" description="Gag1-like clamp" evidence="2">
    <location>
        <begin position="357"/>
        <end position="573"/>
    </location>
</feature>
<evidence type="ECO:0000256" key="1">
    <source>
        <dbReference type="SAM" id="MobiDB-lite"/>
    </source>
</evidence>